<comment type="similarity">
    <text evidence="2">Belongs to the SsgA family.</text>
</comment>
<comment type="subcellular location">
    <subcellularLocation>
        <location evidence="1">Cell septum</location>
    </subcellularLocation>
</comment>
<dbReference type="AlphaFoldDB" id="A0A2G1XF72"/>
<name>A0A2G1XF72_STRCJ</name>
<evidence type="ECO:0000256" key="4">
    <source>
        <dbReference type="ARBA" id="ARBA00022969"/>
    </source>
</evidence>
<dbReference type="Proteomes" id="UP000222531">
    <property type="component" value="Unassembled WGS sequence"/>
</dbReference>
<dbReference type="InterPro" id="IPR006776">
    <property type="entry name" value="SsgB"/>
</dbReference>
<organism evidence="7 8">
    <name type="scientific">Streptomyces cinnamoneus</name>
    <name type="common">Streptoverticillium cinnamoneum</name>
    <dbReference type="NCBI Taxonomy" id="53446"/>
    <lineage>
        <taxon>Bacteria</taxon>
        <taxon>Bacillati</taxon>
        <taxon>Actinomycetota</taxon>
        <taxon>Actinomycetes</taxon>
        <taxon>Kitasatosporales</taxon>
        <taxon>Streptomycetaceae</taxon>
        <taxon>Streptomyces</taxon>
        <taxon>Streptomyces cinnamoneus group</taxon>
    </lineage>
</organism>
<dbReference type="GO" id="GO:0030428">
    <property type="term" value="C:cell septum"/>
    <property type="evidence" value="ECO:0007669"/>
    <property type="project" value="UniProtKB-SubCell"/>
</dbReference>
<dbReference type="InterPro" id="IPR038658">
    <property type="entry name" value="SsgB_sf"/>
</dbReference>
<accession>A0A2G1XF72</accession>
<dbReference type="GO" id="GO:0030435">
    <property type="term" value="P:sporulation resulting in formation of a cellular spore"/>
    <property type="evidence" value="ECO:0007669"/>
    <property type="project" value="UniProtKB-KW"/>
</dbReference>
<dbReference type="Gene3D" id="2.30.31.20">
    <property type="entry name" value="Sporulation-specific cell division protein SsgB"/>
    <property type="match status" value="1"/>
</dbReference>
<dbReference type="EMBL" id="NHZO01000151">
    <property type="protein sequence ID" value="PHQ49851.1"/>
    <property type="molecule type" value="Genomic_DNA"/>
</dbReference>
<keyword evidence="6" id="KW-0131">Cell cycle</keyword>
<evidence type="ECO:0000313" key="7">
    <source>
        <dbReference type="EMBL" id="PHQ49851.1"/>
    </source>
</evidence>
<dbReference type="RefSeq" id="WP_099200341.1">
    <property type="nucleotide sequence ID" value="NZ_JBIRXA010000014.1"/>
</dbReference>
<sequence>MHIVVERSLDLDMVLSAGRSIPVPARLSYRSADPLAVHITFHVRSDRPVTWTFARDLLVEGVFRAVGEGDVRVFPGMEAGRAVVGVALSSPEGRALLRAPAGPLAQWLERTLRAVPAGAERGWLALDEGLAELLASGA</sequence>
<evidence type="ECO:0000256" key="1">
    <source>
        <dbReference type="ARBA" id="ARBA00004431"/>
    </source>
</evidence>
<evidence type="ECO:0000256" key="3">
    <source>
        <dbReference type="ARBA" id="ARBA00022618"/>
    </source>
</evidence>
<gene>
    <name evidence="7" type="ORF">BLA24_19615</name>
</gene>
<evidence type="ECO:0000256" key="5">
    <source>
        <dbReference type="ARBA" id="ARBA00023210"/>
    </source>
</evidence>
<keyword evidence="3" id="KW-0132">Cell division</keyword>
<dbReference type="OrthoDB" id="3853096at2"/>
<reference evidence="7 8" key="1">
    <citation type="journal article" date="2017" name="Biochemistry">
        <title>Identification of the Biosynthetic Pathway for the Antibiotic Bicyclomycin.</title>
        <authorList>
            <person name="Patteson J."/>
            <person name="Cai W."/>
            <person name="Johnson R.A."/>
            <person name="Santa Maria K."/>
            <person name="Li B."/>
        </authorList>
    </citation>
    <scope>NUCLEOTIDE SEQUENCE [LARGE SCALE GENOMIC DNA]</scope>
    <source>
        <strain evidence="7 8">ATCC 21532</strain>
    </source>
</reference>
<keyword evidence="5" id="KW-0717">Septation</keyword>
<evidence type="ECO:0000256" key="2">
    <source>
        <dbReference type="ARBA" id="ARBA00009323"/>
    </source>
</evidence>
<dbReference type="GO" id="GO:0000917">
    <property type="term" value="P:division septum assembly"/>
    <property type="evidence" value="ECO:0007669"/>
    <property type="project" value="UniProtKB-KW"/>
</dbReference>
<keyword evidence="8" id="KW-1185">Reference proteome</keyword>
<evidence type="ECO:0000313" key="8">
    <source>
        <dbReference type="Proteomes" id="UP000222531"/>
    </source>
</evidence>
<dbReference type="Pfam" id="PF04686">
    <property type="entry name" value="SsgA"/>
    <property type="match status" value="1"/>
</dbReference>
<comment type="caution">
    <text evidence="7">The sequence shown here is derived from an EMBL/GenBank/DDBJ whole genome shotgun (WGS) entry which is preliminary data.</text>
</comment>
<evidence type="ECO:0000256" key="6">
    <source>
        <dbReference type="ARBA" id="ARBA00023306"/>
    </source>
</evidence>
<keyword evidence="4" id="KW-0749">Sporulation</keyword>
<protein>
    <submittedName>
        <fullName evidence="7">Sporulation protein SsgA</fullName>
    </submittedName>
</protein>
<proteinExistence type="inferred from homology"/>